<protein>
    <submittedName>
        <fullName evidence="1">Uncharacterized protein</fullName>
    </submittedName>
</protein>
<dbReference type="AlphaFoldDB" id="A0A6M3LMM8"/>
<reference evidence="1" key="1">
    <citation type="submission" date="2020-03" db="EMBL/GenBank/DDBJ databases">
        <title>The deep terrestrial virosphere.</title>
        <authorList>
            <person name="Holmfeldt K."/>
            <person name="Nilsson E."/>
            <person name="Simone D."/>
            <person name="Lopez-Fernandez M."/>
            <person name="Wu X."/>
            <person name="de Brujin I."/>
            <person name="Lundin D."/>
            <person name="Andersson A."/>
            <person name="Bertilsson S."/>
            <person name="Dopson M."/>
        </authorList>
    </citation>
    <scope>NUCLEOTIDE SEQUENCE</scope>
    <source>
        <strain evidence="1">MM415B04885</strain>
    </source>
</reference>
<name>A0A6M3LMM8_9ZZZZ</name>
<proteinExistence type="predicted"/>
<evidence type="ECO:0000313" key="1">
    <source>
        <dbReference type="EMBL" id="QJA96230.1"/>
    </source>
</evidence>
<accession>A0A6M3LMM8</accession>
<gene>
    <name evidence="1" type="ORF">MM415B04885_0007</name>
</gene>
<dbReference type="EMBL" id="MT143381">
    <property type="protein sequence ID" value="QJA96230.1"/>
    <property type="molecule type" value="Genomic_DNA"/>
</dbReference>
<organism evidence="1">
    <name type="scientific">viral metagenome</name>
    <dbReference type="NCBI Taxonomy" id="1070528"/>
    <lineage>
        <taxon>unclassified sequences</taxon>
        <taxon>metagenomes</taxon>
        <taxon>organismal metagenomes</taxon>
    </lineage>
</organism>
<sequence>MTLYRVVNVTPPPIDKELDCSSCKWRHPDTCKVCRQERLAEKLGDAMLSKLHPDKETYTLMRGLS</sequence>